<dbReference type="GO" id="GO:0043842">
    <property type="term" value="F:Kdo transferase activity"/>
    <property type="evidence" value="ECO:0007669"/>
    <property type="project" value="UniProtKB-EC"/>
</dbReference>
<dbReference type="InterPro" id="IPR038107">
    <property type="entry name" value="Glycos_transf_N_sf"/>
</dbReference>
<dbReference type="UniPathway" id="UPA00958"/>
<keyword evidence="11" id="KW-1185">Reference proteome</keyword>
<keyword evidence="8" id="KW-0472">Membrane</keyword>
<dbReference type="Pfam" id="PF04413">
    <property type="entry name" value="Glycos_transf_N"/>
    <property type="match status" value="1"/>
</dbReference>
<keyword evidence="8" id="KW-1003">Cell membrane</keyword>
<evidence type="ECO:0000259" key="9">
    <source>
        <dbReference type="Pfam" id="PF04413"/>
    </source>
</evidence>
<dbReference type="EC" id="2.4.99.12" evidence="2 8"/>
<accession>A0A3E1QBF3</accession>
<evidence type="ECO:0000256" key="3">
    <source>
        <dbReference type="ARBA" id="ARBA00019077"/>
    </source>
</evidence>
<evidence type="ECO:0000256" key="4">
    <source>
        <dbReference type="ARBA" id="ARBA00022679"/>
    </source>
</evidence>
<comment type="subcellular location">
    <subcellularLocation>
        <location evidence="8">Cell membrane</location>
    </subcellularLocation>
</comment>
<evidence type="ECO:0000256" key="7">
    <source>
        <dbReference type="PIRSR" id="PIRSR639901-1"/>
    </source>
</evidence>
<proteinExistence type="inferred from homology"/>
<organism evidence="10 11">
    <name type="scientific">Marixanthomonas ophiurae</name>
    <dbReference type="NCBI Taxonomy" id="387659"/>
    <lineage>
        <taxon>Bacteria</taxon>
        <taxon>Pseudomonadati</taxon>
        <taxon>Bacteroidota</taxon>
        <taxon>Flavobacteriia</taxon>
        <taxon>Flavobacteriales</taxon>
        <taxon>Flavobacteriaceae</taxon>
        <taxon>Marixanthomonas</taxon>
    </lineage>
</organism>
<gene>
    <name evidence="10" type="ORF">DZ858_05240</name>
</gene>
<protein>
    <recommendedName>
        <fullName evidence="3 8">3-deoxy-D-manno-octulosonic acid transferase</fullName>
        <shortName evidence="8">Kdo transferase</shortName>
        <ecNumber evidence="2 8">2.4.99.12</ecNumber>
    </recommendedName>
    <alternativeName>
        <fullName evidence="5 8">Lipid IV(A) 3-deoxy-D-manno-octulosonic acid transferase</fullName>
    </alternativeName>
</protein>
<evidence type="ECO:0000313" key="11">
    <source>
        <dbReference type="Proteomes" id="UP000261082"/>
    </source>
</evidence>
<dbReference type="AlphaFoldDB" id="A0A3E1QBF3"/>
<comment type="function">
    <text evidence="8">Involved in lipopolysaccharide (LPS) biosynthesis. Catalyzes the transfer of 3-deoxy-D-manno-octulosonate (Kdo) residue(s) from CMP-Kdo to lipid IV(A), the tetraacyldisaccharide-1,4'-bisphosphate precursor of lipid A.</text>
</comment>
<dbReference type="SUPFAM" id="SSF53756">
    <property type="entry name" value="UDP-Glycosyltransferase/glycogen phosphorylase"/>
    <property type="match status" value="1"/>
</dbReference>
<dbReference type="Gene3D" id="3.40.50.2000">
    <property type="entry name" value="Glycogen Phosphorylase B"/>
    <property type="match status" value="1"/>
</dbReference>
<evidence type="ECO:0000256" key="2">
    <source>
        <dbReference type="ARBA" id="ARBA00012621"/>
    </source>
</evidence>
<keyword evidence="8" id="KW-0448">Lipopolysaccharide biosynthesis</keyword>
<evidence type="ECO:0000256" key="6">
    <source>
        <dbReference type="ARBA" id="ARBA00049183"/>
    </source>
</evidence>
<dbReference type="OrthoDB" id="9789797at2"/>
<feature type="domain" description="3-deoxy-D-manno-octulosonic-acid transferase N-terminal" evidence="9">
    <location>
        <begin position="43"/>
        <end position="206"/>
    </location>
</feature>
<evidence type="ECO:0000256" key="5">
    <source>
        <dbReference type="ARBA" id="ARBA00031445"/>
    </source>
</evidence>
<sequence length="417" mass="47236">MRILYSFLTRISYLFLWIAQYFSKKMKLFVSGRTQVFENLAQHITSKDKTIWFHCASLGEFEQGVPIMKAVKREFPNHKIVVSFFSPSGYEVKKSTPVADVVIYLPLDTISNAKKFINVVHPSLVLFVKYEFWPNYLFELKNRNIPTLLISGLFREGQVFFKGHGSFMRKALKSFDHIFVQDKTSEALLHSINITNVTVSGDTRFDRVSHQIEHDNSLSFISAFKENSLCIVCGSTWPEDEAVLLKYINEASEDVKFIIAPHNIDTSKIEHFRKKLKGSSVKYSEKEGKKLADYSVFIIDTIGLLTKIYSYADIAYVGGAMGKTGLHNILEPATFGVPIVIGKNFENFPEAKRLQQLAGLYAVDSAAECTEILNKLVTNSSFREKTGMIAEHFVNSNTGATNITLNYITKLNRNGLI</sequence>
<comment type="pathway">
    <text evidence="1 8">Bacterial outer membrane biogenesis; LPS core biosynthesis.</text>
</comment>
<dbReference type="InterPro" id="IPR007507">
    <property type="entry name" value="Glycos_transf_N"/>
</dbReference>
<dbReference type="GO" id="GO:0009244">
    <property type="term" value="P:lipopolysaccharide core region biosynthetic process"/>
    <property type="evidence" value="ECO:0007669"/>
    <property type="project" value="UniProtKB-UniRule"/>
</dbReference>
<comment type="caution">
    <text evidence="10">The sequence shown here is derived from an EMBL/GenBank/DDBJ whole genome shotgun (WGS) entry which is preliminary data.</text>
</comment>
<evidence type="ECO:0000313" key="10">
    <source>
        <dbReference type="EMBL" id="RFN59467.1"/>
    </source>
</evidence>
<dbReference type="Proteomes" id="UP000261082">
    <property type="component" value="Unassembled WGS sequence"/>
</dbReference>
<dbReference type="InterPro" id="IPR039901">
    <property type="entry name" value="Kdotransferase"/>
</dbReference>
<dbReference type="EMBL" id="QVID01000001">
    <property type="protein sequence ID" value="RFN59467.1"/>
    <property type="molecule type" value="Genomic_DNA"/>
</dbReference>
<name>A0A3E1QBF3_9FLAO</name>
<feature type="active site" description="Proton acceptor" evidence="7">
    <location>
        <position position="60"/>
    </location>
</feature>
<dbReference type="GO" id="GO:0009245">
    <property type="term" value="P:lipid A biosynthetic process"/>
    <property type="evidence" value="ECO:0007669"/>
    <property type="project" value="TreeGrafter"/>
</dbReference>
<dbReference type="PANTHER" id="PTHR42755">
    <property type="entry name" value="3-DEOXY-MANNO-OCTULOSONATE CYTIDYLYLTRANSFERASE"/>
    <property type="match status" value="1"/>
</dbReference>
<evidence type="ECO:0000256" key="8">
    <source>
        <dbReference type="RuleBase" id="RU365103"/>
    </source>
</evidence>
<comment type="catalytic activity">
    <reaction evidence="6 8">
        <text>lipid IVA (E. coli) + CMP-3-deoxy-beta-D-manno-octulosonate = alpha-Kdo-(2-&gt;6)-lipid IVA (E. coli) + CMP + H(+)</text>
        <dbReference type="Rhea" id="RHEA:28066"/>
        <dbReference type="ChEBI" id="CHEBI:15378"/>
        <dbReference type="ChEBI" id="CHEBI:58603"/>
        <dbReference type="ChEBI" id="CHEBI:60364"/>
        <dbReference type="ChEBI" id="CHEBI:60377"/>
        <dbReference type="ChEBI" id="CHEBI:85987"/>
        <dbReference type="EC" id="2.4.99.12"/>
    </reaction>
</comment>
<keyword evidence="4 8" id="KW-0808">Transferase</keyword>
<dbReference type="PANTHER" id="PTHR42755:SF1">
    <property type="entry name" value="3-DEOXY-D-MANNO-OCTULOSONIC ACID TRANSFERASE, MITOCHONDRIAL-RELATED"/>
    <property type="match status" value="1"/>
</dbReference>
<dbReference type="GO" id="GO:0005886">
    <property type="term" value="C:plasma membrane"/>
    <property type="evidence" value="ECO:0007669"/>
    <property type="project" value="UniProtKB-SubCell"/>
</dbReference>
<reference evidence="10 11" key="1">
    <citation type="journal article" date="2007" name="Int. J. Syst. Evol. Microbiol.">
        <title>Marixanthomonas ophiurae gen. nov., sp. nov., a marine bacterium of the family Flavobacteriaceae isolated from a deep-sea brittle star.</title>
        <authorList>
            <person name="Romanenko L.A."/>
            <person name="Uchino M."/>
            <person name="Frolova G.M."/>
            <person name="Mikhailov V.V."/>
        </authorList>
    </citation>
    <scope>NUCLEOTIDE SEQUENCE [LARGE SCALE GENOMIC DNA]</scope>
    <source>
        <strain evidence="10 11">KMM 3046</strain>
    </source>
</reference>
<evidence type="ECO:0000256" key="1">
    <source>
        <dbReference type="ARBA" id="ARBA00004713"/>
    </source>
</evidence>
<dbReference type="Gene3D" id="3.40.50.11720">
    <property type="entry name" value="3-Deoxy-D-manno-octulosonic-acid transferase, N-terminal domain"/>
    <property type="match status" value="1"/>
</dbReference>
<comment type="similarity">
    <text evidence="8">Belongs to the glycosyltransferase group 1 family.</text>
</comment>